<reference evidence="2" key="2">
    <citation type="submission" date="2025-08" db="UniProtKB">
        <authorList>
            <consortium name="RefSeq"/>
        </authorList>
    </citation>
    <scope>IDENTIFICATION</scope>
    <source>
        <tissue evidence="2">Leaf</tissue>
    </source>
</reference>
<gene>
    <name evidence="2" type="primary">LOC142178077</name>
</gene>
<protein>
    <submittedName>
        <fullName evidence="2">Uncharacterized protein LOC142178077</fullName>
    </submittedName>
</protein>
<evidence type="ECO:0000313" key="1">
    <source>
        <dbReference type="Proteomes" id="UP000790787"/>
    </source>
</evidence>
<organism evidence="1 2">
    <name type="scientific">Nicotiana tabacum</name>
    <name type="common">Common tobacco</name>
    <dbReference type="NCBI Taxonomy" id="4097"/>
    <lineage>
        <taxon>Eukaryota</taxon>
        <taxon>Viridiplantae</taxon>
        <taxon>Streptophyta</taxon>
        <taxon>Embryophyta</taxon>
        <taxon>Tracheophyta</taxon>
        <taxon>Spermatophyta</taxon>
        <taxon>Magnoliopsida</taxon>
        <taxon>eudicotyledons</taxon>
        <taxon>Gunneridae</taxon>
        <taxon>Pentapetalae</taxon>
        <taxon>asterids</taxon>
        <taxon>lamiids</taxon>
        <taxon>Solanales</taxon>
        <taxon>Solanaceae</taxon>
        <taxon>Nicotianoideae</taxon>
        <taxon>Nicotianeae</taxon>
        <taxon>Nicotiana</taxon>
    </lineage>
</organism>
<evidence type="ECO:0000313" key="2">
    <source>
        <dbReference type="RefSeq" id="XP_075103506.1"/>
    </source>
</evidence>
<reference evidence="1" key="1">
    <citation type="journal article" date="2014" name="Nat. Commun.">
        <title>The tobacco genome sequence and its comparison with those of tomato and potato.</title>
        <authorList>
            <person name="Sierro N."/>
            <person name="Battey J.N."/>
            <person name="Ouadi S."/>
            <person name="Bakaher N."/>
            <person name="Bovet L."/>
            <person name="Willig A."/>
            <person name="Goepfert S."/>
            <person name="Peitsch M.C."/>
            <person name="Ivanov N.V."/>
        </authorList>
    </citation>
    <scope>NUCLEOTIDE SEQUENCE [LARGE SCALE GENOMIC DNA]</scope>
</reference>
<accession>A0AC58U1Z8</accession>
<proteinExistence type="predicted"/>
<keyword evidence="1" id="KW-1185">Reference proteome</keyword>
<name>A0AC58U1Z8_TOBAC</name>
<sequence>MTVFNPLTAILTQNKLEGSNYVDWKRNLDIVLIAEEYKFVLDEVCPKKPGDDATDDEQKAYQKWVKTDEMARCYILVSMSNILQHQHQSMESAYDILENLKEVFGDQNRAAKQTAMKALLNTKMVEGSSVRGRVLKMMSLLNELEVLGANIDKDTQVKMIVQTLPDNFQQFRLNYNMNKIDLSLVKLLNELQSAETIIKQQAPRVTLNFEVGSSFKPRGEQKKKKAQKPYVGGATAGVKRARGKCYHCKKHGHHKKQCPAYLAKLNNKPGDLHLLVIETLLAVVSTTSWCVDSGATNHVCTYLQGFQVMRRLSRGEINIYQADGSAAPALALGNISILFGSDRILALKDTLYVPSVRRNLISVSSAMKAGYDINFHDIDKCIIYKKKRGVDENVQTFKARLVGKGFTKKEEIDYEENFSSVAMFKSIRILLSIAAHYDYEIWQMDVKTAFLNRSLDECIYMMQPDSFVESGKEHMLCKIKRFSMHDSKKGFLPFRHGISLSKDQSPKTDEEIEKMKAVLYASAVGSLMTRDYVLVNHSDDLVPIGYTDSDFQSDRDSRKSTSGNVFTLGGEAISWRSIKQTCVADSTMEVEYVAAKEAVWLGNFLRELAVIPSIQASITLYCDNSGAVVNSKESRSHKRAKHIECKYHLIHEIVQRGDVVVTKIASENNLADPFTKSLPQKTFDRHVDGMGVRIIDAWL</sequence>
<dbReference type="Proteomes" id="UP000790787">
    <property type="component" value="Chromosome 24"/>
</dbReference>
<dbReference type="RefSeq" id="XP_075103506.1">
    <property type="nucleotide sequence ID" value="XM_075247405.1"/>
</dbReference>